<dbReference type="EMBL" id="JAVRBG010000004">
    <property type="protein sequence ID" value="MDT0294134.1"/>
    <property type="molecule type" value="Genomic_DNA"/>
</dbReference>
<dbReference type="RefSeq" id="WP_311401082.1">
    <property type="nucleotide sequence ID" value="NZ_JAVRBG010000004.1"/>
</dbReference>
<gene>
    <name evidence="2" type="ORF">RLT85_05760</name>
</gene>
<reference evidence="3" key="1">
    <citation type="submission" date="2023-07" db="EMBL/GenBank/DDBJ databases">
        <title>Isolating and identifying novel microbial strains from the Mariana Trench.</title>
        <authorList>
            <person name="Fu H."/>
        </authorList>
    </citation>
    <scope>NUCLEOTIDE SEQUENCE [LARGE SCALE GENOMIC DNA]</scope>
    <source>
        <strain evidence="3">T-y2</strain>
    </source>
</reference>
<feature type="chain" id="PRO_5046314741" description="Secretion system C-terminal sorting domain-containing protein" evidence="1">
    <location>
        <begin position="20"/>
        <end position="216"/>
    </location>
</feature>
<evidence type="ECO:0000313" key="2">
    <source>
        <dbReference type="EMBL" id="MDT0294134.1"/>
    </source>
</evidence>
<feature type="signal peptide" evidence="1">
    <location>
        <begin position="1"/>
        <end position="19"/>
    </location>
</feature>
<protein>
    <recommendedName>
        <fullName evidence="4">Secretion system C-terminal sorting domain-containing protein</fullName>
    </recommendedName>
</protein>
<evidence type="ECO:0000313" key="3">
    <source>
        <dbReference type="Proteomes" id="UP001182991"/>
    </source>
</evidence>
<name>A0ABU2KHG6_9FLAO</name>
<evidence type="ECO:0008006" key="4">
    <source>
        <dbReference type="Google" id="ProtNLM"/>
    </source>
</evidence>
<comment type="caution">
    <text evidence="2">The sequence shown here is derived from an EMBL/GenBank/DDBJ whole genome shotgun (WGS) entry which is preliminary data.</text>
</comment>
<organism evidence="2 3">
    <name type="scientific">Mesonia ostreae</name>
    <dbReference type="NCBI Taxonomy" id="861110"/>
    <lineage>
        <taxon>Bacteria</taxon>
        <taxon>Pseudomonadati</taxon>
        <taxon>Bacteroidota</taxon>
        <taxon>Flavobacteriia</taxon>
        <taxon>Flavobacteriales</taxon>
        <taxon>Flavobacteriaceae</taxon>
        <taxon>Mesonia</taxon>
    </lineage>
</organism>
<proteinExistence type="predicted"/>
<evidence type="ECO:0000256" key="1">
    <source>
        <dbReference type="SAM" id="SignalP"/>
    </source>
</evidence>
<keyword evidence="3" id="KW-1185">Reference proteome</keyword>
<dbReference type="Proteomes" id="UP001182991">
    <property type="component" value="Unassembled WGS sequence"/>
</dbReference>
<keyword evidence="1" id="KW-0732">Signal</keyword>
<accession>A0ABU2KHG6</accession>
<sequence length="216" mass="24778">MFQKIALFVFLLLSSLSFSQQFTFISRGWDLQKVTVDGVDYMATPLESEAFNIYNSHGTSPTYTSFISTLDPEIFLKAKIIFTGNDTFFFFSLGYWNQNRPQVHASKSSDLTSEYPVKFYYDYYNNNSSYPTFSYSVTHISGNDYQLIIEKENGDQAHYISQSLAINSFTKNNFSLFPNPVHHSFQVKADANITAITLFDVNGKEVKKFNSAQQNY</sequence>